<dbReference type="InterPro" id="IPR052345">
    <property type="entry name" value="Rad_response_metalloprotease"/>
</dbReference>
<dbReference type="Proteomes" id="UP000509383">
    <property type="component" value="Chromosome"/>
</dbReference>
<accession>A0A6J4E9M8</accession>
<evidence type="ECO:0000313" key="2">
    <source>
        <dbReference type="EMBL" id="BCG25956.1"/>
    </source>
</evidence>
<dbReference type="Gene3D" id="1.10.10.2910">
    <property type="match status" value="1"/>
</dbReference>
<dbReference type="PANTHER" id="PTHR43236">
    <property type="entry name" value="ANTITOXIN HIGA1"/>
    <property type="match status" value="1"/>
</dbReference>
<gene>
    <name evidence="2" type="ORF">TUM18999_41470</name>
</gene>
<organism evidence="2 3">
    <name type="scientific">Pseudomonas tohonis</name>
    <dbReference type="NCBI Taxonomy" id="2725477"/>
    <lineage>
        <taxon>Bacteria</taxon>
        <taxon>Pseudomonadati</taxon>
        <taxon>Pseudomonadota</taxon>
        <taxon>Gammaproteobacteria</taxon>
        <taxon>Pseudomonadales</taxon>
        <taxon>Pseudomonadaceae</taxon>
        <taxon>Pseudomonas</taxon>
    </lineage>
</organism>
<name>A0A6J4E9M8_9PSED</name>
<dbReference type="KEGG" id="ptw:TUM18999_41470"/>
<dbReference type="Pfam" id="PF06114">
    <property type="entry name" value="Peptidase_M78"/>
    <property type="match status" value="1"/>
</dbReference>
<evidence type="ECO:0000313" key="3">
    <source>
        <dbReference type="Proteomes" id="UP000509383"/>
    </source>
</evidence>
<evidence type="ECO:0000259" key="1">
    <source>
        <dbReference type="Pfam" id="PF06114"/>
    </source>
</evidence>
<proteinExistence type="predicted"/>
<dbReference type="AlphaFoldDB" id="A0A6J4E9M8"/>
<protein>
    <recommendedName>
        <fullName evidence="1">IrrE N-terminal-like domain-containing protein</fullName>
    </recommendedName>
</protein>
<dbReference type="EMBL" id="AP023189">
    <property type="protein sequence ID" value="BCG25956.1"/>
    <property type="molecule type" value="Genomic_DNA"/>
</dbReference>
<feature type="domain" description="IrrE N-terminal-like" evidence="1">
    <location>
        <begin position="21"/>
        <end position="135"/>
    </location>
</feature>
<sequence>MLRAHWGLGEQPVKNMIALLESKGVRVYSLAIDAKEVDAFSMWSGGRPFMFLNTFKSAERCRFDAAHELGHLVMHQHAHPQGPDLEREANAFASAFLMPRASVLAMAPRSITIKSLIKYKKLWSVSVAALNYRLHSLGLSTEWAYRTLCIQIAQEGYRTEEPESIAHERSVILEKIFAALRADGVGKAGVAGELAISPEEINEFRRKPRTHGSHRGVARTSHLGIPWLDR</sequence>
<dbReference type="PANTHER" id="PTHR43236:SF1">
    <property type="entry name" value="BLL7220 PROTEIN"/>
    <property type="match status" value="1"/>
</dbReference>
<reference evidence="2 3" key="1">
    <citation type="submission" date="2020-05" db="EMBL/GenBank/DDBJ databases">
        <title>Characterization of novel class B3 metallo-beta-lactamase from novel Pseudomonas species.</title>
        <authorList>
            <person name="Yamada K."/>
            <person name="Aoki K."/>
            <person name="Ishii Y."/>
        </authorList>
    </citation>
    <scope>NUCLEOTIDE SEQUENCE [LARGE SCALE GENOMIC DNA]</scope>
    <source>
        <strain evidence="2 3">TUM18999</strain>
    </source>
</reference>
<dbReference type="InterPro" id="IPR010359">
    <property type="entry name" value="IrrE_HExxH"/>
</dbReference>